<sequence>MTPTLQALPSEILRGIIAWLTGFDRLRLAHTSARFYRELLVDASHWSDAHDVTASQAKRAYVQASSLQFPAQTRAGFASGERGACVPVLRFFPGRKYGRPTSELFLPLSPRFFSIDLWFSLLPSAQETDVLPGGVLLGAQSVRLQDAFAYADYHQPFVWVDPSLTLSCSILDDNVEAHEAVVKPTLRTQQWYHLALTFDNGVQSVYLNGELLHTRHGDLHRDWRSLYYMQLGSGCVTGHCIGLDTAASATGWYGFHGVVDNFRVWAEALGVDDVRRLAQGHGLTASTPLSSLEECNRADWCGPVKRVRCSRPYEQVCILDTKGLCGLHIVTCAHLGVVYLKADVDYIVSCSYREELFALEKDAVTHYSWRRTMKLAKASAQRLKAVIVEYDVLCSTRIGQASASMQKAPVSASAQRQPAQDKPPSVSTMFLSDVRSMLKDLQQDSTGKPWIVKDRLQSLLQGLPAQMVDRMTGGAEPTASGGKEQSEDAMYLEKQLASATAEMQRMKELKAAAQQERRENEAEKGNSVRDKYLDKLNLLKAKANARQQQPQADASDFAGSSASSTQSVSAEEAKTRGLTTWLVNEGANELMSYSDLRGLFRIVIPPLSPLQDEEFRLFTKEMEGQFDVFMTKDDQKRFPDPAPILAICEQLELKPLDLMIVARHGATLKAARAAGANACHYMPEENAIPNHTADHHLTTLREFQHLIEDFNGISYRSRTHIESMF</sequence>
<dbReference type="OrthoDB" id="426235at2759"/>
<keyword evidence="4" id="KW-1185">Reference proteome</keyword>
<dbReference type="EMBL" id="SPLM01000109">
    <property type="protein sequence ID" value="TMW59310.1"/>
    <property type="molecule type" value="Genomic_DNA"/>
</dbReference>
<proteinExistence type="predicted"/>
<gene>
    <name evidence="3" type="ORF">Poli38472_004379</name>
</gene>
<reference evidence="3" key="1">
    <citation type="submission" date="2019-03" db="EMBL/GenBank/DDBJ databases">
        <title>Long read genome sequence of the mycoparasitic Pythium oligandrum ATCC 38472 isolated from sugarbeet rhizosphere.</title>
        <authorList>
            <person name="Gaulin E."/>
        </authorList>
    </citation>
    <scope>NUCLEOTIDE SEQUENCE</scope>
    <source>
        <strain evidence="3">ATCC 38472_TT</strain>
    </source>
</reference>
<dbReference type="Gene3D" id="2.60.120.200">
    <property type="match status" value="1"/>
</dbReference>
<dbReference type="InterPro" id="IPR036412">
    <property type="entry name" value="HAD-like_sf"/>
</dbReference>
<evidence type="ECO:0000313" key="4">
    <source>
        <dbReference type="Proteomes" id="UP000794436"/>
    </source>
</evidence>
<protein>
    <recommendedName>
        <fullName evidence="2">F-box domain-containing protein</fullName>
    </recommendedName>
</protein>
<evidence type="ECO:0000313" key="3">
    <source>
        <dbReference type="EMBL" id="TMW59310.1"/>
    </source>
</evidence>
<feature type="region of interest" description="Disordered" evidence="1">
    <location>
        <begin position="543"/>
        <end position="571"/>
    </location>
</feature>
<dbReference type="Proteomes" id="UP000794436">
    <property type="component" value="Unassembled WGS sequence"/>
</dbReference>
<dbReference type="InterPro" id="IPR013320">
    <property type="entry name" value="ConA-like_dom_sf"/>
</dbReference>
<comment type="caution">
    <text evidence="3">The sequence shown here is derived from an EMBL/GenBank/DDBJ whole genome shotgun (WGS) entry which is preliminary data.</text>
</comment>
<dbReference type="SUPFAM" id="SSF49899">
    <property type="entry name" value="Concanavalin A-like lectins/glucanases"/>
    <property type="match status" value="1"/>
</dbReference>
<feature type="compositionally biased region" description="Basic and acidic residues" evidence="1">
    <location>
        <begin position="504"/>
        <end position="527"/>
    </location>
</feature>
<feature type="domain" description="F-box" evidence="2">
    <location>
        <begin position="2"/>
        <end position="49"/>
    </location>
</feature>
<accession>A0A8K1FDD6</accession>
<dbReference type="PROSITE" id="PS50181">
    <property type="entry name" value="FBOX"/>
    <property type="match status" value="1"/>
</dbReference>
<evidence type="ECO:0000256" key="1">
    <source>
        <dbReference type="SAM" id="MobiDB-lite"/>
    </source>
</evidence>
<dbReference type="InterPro" id="IPR023214">
    <property type="entry name" value="HAD_sf"/>
</dbReference>
<dbReference type="SUPFAM" id="SSF56784">
    <property type="entry name" value="HAD-like"/>
    <property type="match status" value="1"/>
</dbReference>
<organism evidence="3 4">
    <name type="scientific">Pythium oligandrum</name>
    <name type="common">Mycoparasitic fungus</name>
    <dbReference type="NCBI Taxonomy" id="41045"/>
    <lineage>
        <taxon>Eukaryota</taxon>
        <taxon>Sar</taxon>
        <taxon>Stramenopiles</taxon>
        <taxon>Oomycota</taxon>
        <taxon>Peronosporomycetes</taxon>
        <taxon>Pythiales</taxon>
        <taxon>Pythiaceae</taxon>
        <taxon>Pythium</taxon>
    </lineage>
</organism>
<dbReference type="Gene3D" id="3.40.50.1000">
    <property type="entry name" value="HAD superfamily/HAD-like"/>
    <property type="match status" value="1"/>
</dbReference>
<evidence type="ECO:0000259" key="2">
    <source>
        <dbReference type="PROSITE" id="PS50181"/>
    </source>
</evidence>
<dbReference type="Pfam" id="PF13385">
    <property type="entry name" value="Laminin_G_3"/>
    <property type="match status" value="1"/>
</dbReference>
<name>A0A8K1FDD6_PYTOL</name>
<dbReference type="AlphaFoldDB" id="A0A8K1FDD6"/>
<feature type="region of interest" description="Disordered" evidence="1">
    <location>
        <begin position="502"/>
        <end position="527"/>
    </location>
</feature>
<dbReference type="InterPro" id="IPR001810">
    <property type="entry name" value="F-box_dom"/>
</dbReference>
<feature type="compositionally biased region" description="Low complexity" evidence="1">
    <location>
        <begin position="543"/>
        <end position="570"/>
    </location>
</feature>